<feature type="transmembrane region" description="Helical" evidence="8">
    <location>
        <begin position="12"/>
        <end position="31"/>
    </location>
</feature>
<feature type="transmembrane region" description="Helical" evidence="8">
    <location>
        <begin position="81"/>
        <end position="104"/>
    </location>
</feature>
<evidence type="ECO:0000256" key="1">
    <source>
        <dbReference type="ARBA" id="ARBA00004429"/>
    </source>
</evidence>
<evidence type="ECO:0000256" key="7">
    <source>
        <dbReference type="ARBA" id="ARBA00023136"/>
    </source>
</evidence>
<dbReference type="PANTHER" id="PTHR30443:SF0">
    <property type="entry name" value="PHOSPHOETHANOLAMINE TRANSFERASE EPTA"/>
    <property type="match status" value="1"/>
</dbReference>
<keyword evidence="4 11" id="KW-0808">Transferase</keyword>
<evidence type="ECO:0000259" key="9">
    <source>
        <dbReference type="Pfam" id="PF00884"/>
    </source>
</evidence>
<dbReference type="CDD" id="cd16017">
    <property type="entry name" value="LptA"/>
    <property type="match status" value="1"/>
</dbReference>
<dbReference type="Pfam" id="PF08019">
    <property type="entry name" value="EptA_B_N"/>
    <property type="match status" value="1"/>
</dbReference>
<keyword evidence="12" id="KW-1185">Reference proteome</keyword>
<evidence type="ECO:0000256" key="3">
    <source>
        <dbReference type="ARBA" id="ARBA00022519"/>
    </source>
</evidence>
<keyword evidence="7 8" id="KW-0472">Membrane</keyword>
<keyword evidence="2" id="KW-1003">Cell membrane</keyword>
<evidence type="ECO:0000313" key="11">
    <source>
        <dbReference type="EMBL" id="TCM65201.1"/>
    </source>
</evidence>
<feature type="transmembrane region" description="Helical" evidence="8">
    <location>
        <begin position="51"/>
        <end position="69"/>
    </location>
</feature>
<dbReference type="EMBL" id="SLVJ01000015">
    <property type="protein sequence ID" value="TCM65201.1"/>
    <property type="molecule type" value="Genomic_DNA"/>
</dbReference>
<dbReference type="InterPro" id="IPR012549">
    <property type="entry name" value="EptA-like_N"/>
</dbReference>
<evidence type="ECO:0000259" key="10">
    <source>
        <dbReference type="Pfam" id="PF08019"/>
    </source>
</evidence>
<evidence type="ECO:0000256" key="4">
    <source>
        <dbReference type="ARBA" id="ARBA00022679"/>
    </source>
</evidence>
<sequence>MPKFISKIKIPNVQISLVVFNLLVALWIGLFLNHVFLQKVFELTPYSGFKAYLFIFATACVLIALYNLIFQLINWKWTVKLFSIILIFIGGFAAYFVGSLGVWITPDQIQNTMQTDMREARDLLSIRLVMWTIFCVLLPIAVLCWIKIKPQPLNKSVLQRLMSAVASLLIILGLLFVFYVDYAAIFREHRSLKGMISPQNAIASTYSYYKKKAPKKNLPFLSYGQDAKLVSNVGGQELPKLMVLVVGETARAESFSLNGYAKDTNPELSKQADIINYSNVSSCGTATAVSLPCMFSGMPRKQYDEQLAGQREGMLDIAQRAGYKVTWIDNNSGCKGTCDRVEKYVIPEPIKQKWCEGKYCEDELLVDSLSDYIAKIPAGDSTPRLVVLHQLGSHGPSYFKRTPEAFRKFTPGCNTNAIQGCSNEQLVNVYDNSIFYTDHVLNQVIEVLKKQDQYRTGFWYVSDHGESTGEKGMYLHGAPYAIAPSQQTHIPMILWFSPQWKKSATTQVNCLAQQGTKTLSHDNLFPSLLSLLDVKSSVIDPKNNMLSQCGATI</sequence>
<dbReference type="InterPro" id="IPR040423">
    <property type="entry name" value="PEA_transferase"/>
</dbReference>
<dbReference type="NCBIfam" id="NF028537">
    <property type="entry name" value="P_eth_NH2_trans"/>
    <property type="match status" value="1"/>
</dbReference>
<dbReference type="InterPro" id="IPR017850">
    <property type="entry name" value="Alkaline_phosphatase_core_sf"/>
</dbReference>
<feature type="transmembrane region" description="Helical" evidence="8">
    <location>
        <begin position="124"/>
        <end position="146"/>
    </location>
</feature>
<keyword evidence="5 8" id="KW-0812">Transmembrane</keyword>
<name>A0A4R1XQ87_ACICA</name>
<proteinExistence type="predicted"/>
<dbReference type="Proteomes" id="UP000294963">
    <property type="component" value="Unassembled WGS sequence"/>
</dbReference>
<comment type="subcellular location">
    <subcellularLocation>
        <location evidence="1">Cell inner membrane</location>
        <topology evidence="1">Multi-pass membrane protein</topology>
    </subcellularLocation>
</comment>
<dbReference type="GO" id="GO:0005886">
    <property type="term" value="C:plasma membrane"/>
    <property type="evidence" value="ECO:0007669"/>
    <property type="project" value="UniProtKB-SubCell"/>
</dbReference>
<evidence type="ECO:0000256" key="5">
    <source>
        <dbReference type="ARBA" id="ARBA00022692"/>
    </source>
</evidence>
<feature type="domain" description="Phosphoethanolamine transferase N-terminal" evidence="10">
    <location>
        <begin position="62"/>
        <end position="212"/>
    </location>
</feature>
<gene>
    <name evidence="11" type="ORF">EC844_11539</name>
</gene>
<dbReference type="InterPro" id="IPR058130">
    <property type="entry name" value="PEA_transf_C"/>
</dbReference>
<dbReference type="OrthoDB" id="9786870at2"/>
<evidence type="ECO:0000256" key="6">
    <source>
        <dbReference type="ARBA" id="ARBA00022989"/>
    </source>
</evidence>
<evidence type="ECO:0000313" key="12">
    <source>
        <dbReference type="Proteomes" id="UP000294963"/>
    </source>
</evidence>
<feature type="domain" description="Sulfatase N-terminal" evidence="9">
    <location>
        <begin position="241"/>
        <end position="534"/>
    </location>
</feature>
<organism evidence="11 12">
    <name type="scientific">Acinetobacter calcoaceticus</name>
    <dbReference type="NCBI Taxonomy" id="471"/>
    <lineage>
        <taxon>Bacteria</taxon>
        <taxon>Pseudomonadati</taxon>
        <taxon>Pseudomonadota</taxon>
        <taxon>Gammaproteobacteria</taxon>
        <taxon>Moraxellales</taxon>
        <taxon>Moraxellaceae</taxon>
        <taxon>Acinetobacter</taxon>
        <taxon>Acinetobacter calcoaceticus/baumannii complex</taxon>
    </lineage>
</organism>
<dbReference type="Pfam" id="PF00884">
    <property type="entry name" value="Sulfatase"/>
    <property type="match status" value="1"/>
</dbReference>
<evidence type="ECO:0000256" key="2">
    <source>
        <dbReference type="ARBA" id="ARBA00022475"/>
    </source>
</evidence>
<evidence type="ECO:0000256" key="8">
    <source>
        <dbReference type="SAM" id="Phobius"/>
    </source>
</evidence>
<dbReference type="SUPFAM" id="SSF53649">
    <property type="entry name" value="Alkaline phosphatase-like"/>
    <property type="match status" value="1"/>
</dbReference>
<reference evidence="11 12" key="1">
    <citation type="submission" date="2019-03" db="EMBL/GenBank/DDBJ databases">
        <title>Genomic analyses of the natural microbiome of Caenorhabditis elegans.</title>
        <authorList>
            <person name="Samuel B."/>
        </authorList>
    </citation>
    <scope>NUCLEOTIDE SEQUENCE [LARGE SCALE GENOMIC DNA]</scope>
    <source>
        <strain evidence="11 12">JUb89</strain>
    </source>
</reference>
<dbReference type="GO" id="GO:0016776">
    <property type="term" value="F:phosphotransferase activity, phosphate group as acceptor"/>
    <property type="evidence" value="ECO:0007669"/>
    <property type="project" value="TreeGrafter"/>
</dbReference>
<dbReference type="PANTHER" id="PTHR30443">
    <property type="entry name" value="INNER MEMBRANE PROTEIN"/>
    <property type="match status" value="1"/>
</dbReference>
<dbReference type="InterPro" id="IPR000917">
    <property type="entry name" value="Sulfatase_N"/>
</dbReference>
<dbReference type="GO" id="GO:0009244">
    <property type="term" value="P:lipopolysaccharide core region biosynthetic process"/>
    <property type="evidence" value="ECO:0007669"/>
    <property type="project" value="TreeGrafter"/>
</dbReference>
<protein>
    <submittedName>
        <fullName evidence="11">Lipid A ethanolaminephosphotransferase</fullName>
    </submittedName>
</protein>
<comment type="caution">
    <text evidence="11">The sequence shown here is derived from an EMBL/GenBank/DDBJ whole genome shotgun (WGS) entry which is preliminary data.</text>
</comment>
<keyword evidence="3" id="KW-0997">Cell inner membrane</keyword>
<dbReference type="Gene3D" id="3.40.720.10">
    <property type="entry name" value="Alkaline Phosphatase, subunit A"/>
    <property type="match status" value="1"/>
</dbReference>
<feature type="transmembrane region" description="Helical" evidence="8">
    <location>
        <begin position="158"/>
        <end position="180"/>
    </location>
</feature>
<keyword evidence="6 8" id="KW-1133">Transmembrane helix</keyword>
<dbReference type="AlphaFoldDB" id="A0A4R1XQ87"/>
<accession>A0A4R1XQ87</accession>